<keyword evidence="1" id="KW-1185">Reference proteome</keyword>
<accession>A0AC36KLL7</accession>
<keyword evidence="2" id="KW-0808">Transferase</keyword>
<evidence type="ECO:0000313" key="1">
    <source>
        <dbReference type="Proteomes" id="UP000675920"/>
    </source>
</evidence>
<name>A0AC36KLL7_9BURK</name>
<reference evidence="2" key="1">
    <citation type="journal article" date="1998" name="Infect. Immun.">
        <title>Identification of a genetic locus essential for serotype b-specific antigen synthesis in Actinobacillus actinomycetemcomitans.</title>
        <authorList>
            <person name="Yoshida Y."/>
            <person name="Nakano Y."/>
            <person name="Yamashita Y."/>
            <person name="Koga T."/>
        </authorList>
    </citation>
    <scope>NUCLEOTIDE SEQUENCE</scope>
</reference>
<dbReference type="Proteomes" id="UP000675920">
    <property type="component" value="Unplaced"/>
</dbReference>
<sequence>MILQTPQVAFSRGRASFIGLVRMSVEPTIVVLSLLVAALLAGHPFGGAELVLAMIAFSLTFPGEVSIRKIKRGLLVSVCAGWFLTFGLMLFFGWATRFIWHFDPLMLAVWFAITPVALYAAHRIIPRLTPQLLAIDGFRKTVVVAANDAGRKLARNLREEPALGFQFVGFFDDRTGDRQPPLEEGPLLGSIDTVAEYVKKNAVEAVFIALPMAHQPRLLALLDEMKDTTASIYFVPDIFMFDLIQARIDDINGVPVLAVCETPFVGINGLVKRISDVILASLIILMISPILAVVALGVKLSSPGPIIFRQRRYGLDGREIMVFKFRSMTVTENGGEVKQAQRNDKRITPFGRLPAQDLARRTAAVLQCAHRHDEHRRPPAARGRAQRAVPQAHQGLHDSPQGQAGHHRLGAGERLSRRDRDPRQDAGADRIRPRIPAPLVPRPRPVHRLEDTRGVHQPNQRVLNLASRCGPGRSARNPTLLSLPCESTCVTAPS</sequence>
<organism evidence="1 2">
    <name type="scientific">Derxia gummosa DSM 723</name>
    <dbReference type="NCBI Taxonomy" id="1121388"/>
    <lineage>
        <taxon>Bacteria</taxon>
        <taxon>Pseudomonadati</taxon>
        <taxon>Pseudomonadota</taxon>
        <taxon>Betaproteobacteria</taxon>
        <taxon>Burkholderiales</taxon>
        <taxon>Alcaligenaceae</taxon>
        <taxon>Derxia</taxon>
    </lineage>
</organism>
<protein>
    <submittedName>
        <fullName evidence="2">Sugar transferase</fullName>
    </submittedName>
</protein>
<dbReference type="RefSeq" id="WP_425387957.1">
    <property type="nucleotide sequence ID" value="NZ_AXWS01000014.1"/>
</dbReference>
<evidence type="ECO:0000313" key="2">
    <source>
        <dbReference type="RefSeq" id="WP_425387957.1"/>
    </source>
</evidence>
<reference evidence="2" key="2">
    <citation type="submission" date="2025-08" db="UniProtKB">
        <authorList>
            <consortium name="RefSeq"/>
        </authorList>
    </citation>
    <scope>IDENTIFICATION</scope>
</reference>
<proteinExistence type="predicted"/>